<dbReference type="GeneTree" id="ENSGT00390000006573"/>
<evidence type="ECO:0000313" key="3">
    <source>
        <dbReference type="Ensembl" id="ENSLLEP00000047946.1"/>
    </source>
</evidence>
<feature type="compositionally biased region" description="Acidic residues" evidence="1">
    <location>
        <begin position="85"/>
        <end position="94"/>
    </location>
</feature>
<dbReference type="OrthoDB" id="10065946at2759"/>
<dbReference type="GO" id="GO:0006357">
    <property type="term" value="P:regulation of transcription by RNA polymerase II"/>
    <property type="evidence" value="ECO:0007669"/>
    <property type="project" value="TreeGrafter"/>
</dbReference>
<sequence length="240" mass="26886">MLQLSGSREEEEEEEESPMGYGRPESAGPQLQHERKAAELLQYGQLQAEADPSLLFYNMVSAEPDDENSDLLDTSDPRDSAASPEDLDDDENSGDNENVVTKTCTYQGCNETTSQVAKQRKPWMCKKHRNKMYKDKYKNKKKSDQAITCTSKLEVSMGGDPILHTSGLEETSDCTISLTKQKTGSVGDRPPRPTLLEQVLNQKRLSLLRSPEVVNFLQTQQQLLSRQAFEQRQSLPGSSP</sequence>
<reference evidence="3" key="1">
    <citation type="submission" date="2025-08" db="UniProtKB">
        <authorList>
            <consortium name="Ensembl"/>
        </authorList>
    </citation>
    <scope>IDENTIFICATION</scope>
</reference>
<keyword evidence="4" id="KW-1185">Reference proteome</keyword>
<proteinExistence type="predicted"/>
<feature type="region of interest" description="Disordered" evidence="1">
    <location>
        <begin position="57"/>
        <end position="99"/>
    </location>
</feature>
<dbReference type="GO" id="GO:0005634">
    <property type="term" value="C:nucleus"/>
    <property type="evidence" value="ECO:0007669"/>
    <property type="project" value="TreeGrafter"/>
</dbReference>
<gene>
    <name evidence="3" type="primary">RFXAP</name>
</gene>
<dbReference type="AlphaFoldDB" id="A0A8C5R706"/>
<dbReference type="PANTHER" id="PTHR15110:SF2">
    <property type="entry name" value="REGULATORY FACTOR X-ASSOCIATED PROTEIN"/>
    <property type="match status" value="1"/>
</dbReference>
<organism evidence="3 4">
    <name type="scientific">Leptobrachium leishanense</name>
    <name type="common">Leishan spiny toad</name>
    <dbReference type="NCBI Taxonomy" id="445787"/>
    <lineage>
        <taxon>Eukaryota</taxon>
        <taxon>Metazoa</taxon>
        <taxon>Chordata</taxon>
        <taxon>Craniata</taxon>
        <taxon>Vertebrata</taxon>
        <taxon>Euteleostomi</taxon>
        <taxon>Amphibia</taxon>
        <taxon>Batrachia</taxon>
        <taxon>Anura</taxon>
        <taxon>Pelobatoidea</taxon>
        <taxon>Megophryidae</taxon>
        <taxon>Leptobrachium</taxon>
    </lineage>
</organism>
<dbReference type="InterPro" id="IPR029316">
    <property type="entry name" value="RFXAP_RFXANK-bd"/>
</dbReference>
<evidence type="ECO:0000313" key="4">
    <source>
        <dbReference type="Proteomes" id="UP000694569"/>
    </source>
</evidence>
<feature type="region of interest" description="Disordered" evidence="1">
    <location>
        <begin position="1"/>
        <end position="44"/>
    </location>
</feature>
<dbReference type="Proteomes" id="UP000694569">
    <property type="component" value="Unplaced"/>
</dbReference>
<reference evidence="3" key="2">
    <citation type="submission" date="2025-09" db="UniProtKB">
        <authorList>
            <consortium name="Ensembl"/>
        </authorList>
    </citation>
    <scope>IDENTIFICATION</scope>
</reference>
<evidence type="ECO:0000259" key="2">
    <source>
        <dbReference type="Pfam" id="PF15289"/>
    </source>
</evidence>
<accession>A0A8C5R706</accession>
<feature type="domain" description="Regulatory factor X-associated protein RFXANK-binding" evidence="2">
    <location>
        <begin position="103"/>
        <end position="234"/>
    </location>
</feature>
<dbReference type="Gene3D" id="6.10.290.30">
    <property type="entry name" value="Regulatory factor X-associated C-terminal binding domain"/>
    <property type="match status" value="1"/>
</dbReference>
<dbReference type="PANTHER" id="PTHR15110">
    <property type="entry name" value="REGULATORY FACTOR X-ASSOCIATED PROTEIN"/>
    <property type="match status" value="1"/>
</dbReference>
<evidence type="ECO:0000256" key="1">
    <source>
        <dbReference type="SAM" id="MobiDB-lite"/>
    </source>
</evidence>
<protein>
    <submittedName>
        <fullName evidence="3">Regulatory factor X associated protein</fullName>
    </submittedName>
</protein>
<dbReference type="Pfam" id="PF15289">
    <property type="entry name" value="RFXA_RFXANK_bdg"/>
    <property type="match status" value="1"/>
</dbReference>
<dbReference type="Ensembl" id="ENSLLET00000049827.1">
    <property type="protein sequence ID" value="ENSLLEP00000047946.1"/>
    <property type="gene ID" value="ENSLLEG00000030263.1"/>
</dbReference>
<dbReference type="InterPro" id="IPR038308">
    <property type="entry name" value="RFXAP_C_sf"/>
</dbReference>
<name>A0A8C5R706_9ANUR</name>